<comment type="caution">
    <text evidence="1">The sequence shown here is derived from an EMBL/GenBank/DDBJ whole genome shotgun (WGS) entry which is preliminary data.</text>
</comment>
<accession>A0A0D7CTP5</accession>
<sequence length="139" mass="13674">MSCPAAELLPTIVGSVDLGVARVGFVTVGVLEALGLGLPGVAALSFAGPAPCDIVGLGTAAPTDPVVGLGVVEAADPVEGLGVVEGAGLGVVMSKDATTSLWPAFRVHGASPASVTVPLAFFARRWRVRPPAVTAPLPG</sequence>
<evidence type="ECO:0000313" key="2">
    <source>
        <dbReference type="Proteomes" id="UP000032458"/>
    </source>
</evidence>
<dbReference type="Proteomes" id="UP000032458">
    <property type="component" value="Unassembled WGS sequence"/>
</dbReference>
<proteinExistence type="predicted"/>
<gene>
    <name evidence="1" type="ORF">SNA_00170</name>
</gene>
<organism evidence="1 2">
    <name type="scientific">Streptomyces natalensis ATCC 27448</name>
    <dbReference type="NCBI Taxonomy" id="1240678"/>
    <lineage>
        <taxon>Bacteria</taxon>
        <taxon>Bacillati</taxon>
        <taxon>Actinomycetota</taxon>
        <taxon>Actinomycetes</taxon>
        <taxon>Kitasatosporales</taxon>
        <taxon>Streptomycetaceae</taxon>
        <taxon>Streptomyces</taxon>
    </lineage>
</organism>
<evidence type="ECO:0000313" key="1">
    <source>
        <dbReference type="EMBL" id="KIZ19644.1"/>
    </source>
</evidence>
<dbReference type="AlphaFoldDB" id="A0A0D7CTP5"/>
<reference evidence="1 2" key="1">
    <citation type="submission" date="2014-09" db="EMBL/GenBank/DDBJ databases">
        <title>Draft genome sequence of Streptomyces natalensis ATCC 27448, producer of the antifungal pimaricin.</title>
        <authorList>
            <person name="Mendes M.V."/>
            <person name="Beites T."/>
            <person name="Pires S."/>
            <person name="Santos C.L."/>
            <person name="Moradas-Ferreira P."/>
        </authorList>
    </citation>
    <scope>NUCLEOTIDE SEQUENCE [LARGE SCALE GENOMIC DNA]</scope>
    <source>
        <strain evidence="1 2">ATCC 27448</strain>
    </source>
</reference>
<dbReference type="EMBL" id="JRKI01000002">
    <property type="protein sequence ID" value="KIZ19644.1"/>
    <property type="molecule type" value="Genomic_DNA"/>
</dbReference>
<protein>
    <submittedName>
        <fullName evidence="1">Uncharacterized protein</fullName>
    </submittedName>
</protein>
<name>A0A0D7CTP5_9ACTN</name>
<keyword evidence="2" id="KW-1185">Reference proteome</keyword>